<comment type="caution">
    <text evidence="1">The sequence shown here is derived from an EMBL/GenBank/DDBJ whole genome shotgun (WGS) entry which is preliminary data.</text>
</comment>
<keyword evidence="2" id="KW-1185">Reference proteome</keyword>
<name>A0AAD4KL99_9EURO</name>
<dbReference type="SUPFAM" id="SSF54593">
    <property type="entry name" value="Glyoxalase/Bleomycin resistance protein/Dihydroxybiphenyl dioxygenase"/>
    <property type="match status" value="1"/>
</dbReference>
<dbReference type="Gene3D" id="3.10.180.10">
    <property type="entry name" value="2,3-Dihydroxybiphenyl 1,2-Dioxygenase, domain 1"/>
    <property type="match status" value="1"/>
</dbReference>
<gene>
    <name evidence="1" type="ORF">BGW36DRAFT_384090</name>
</gene>
<dbReference type="GeneID" id="70247046"/>
<evidence type="ECO:0000313" key="2">
    <source>
        <dbReference type="Proteomes" id="UP001201262"/>
    </source>
</evidence>
<sequence length="290" mass="32037">MARLHNSTQGANISQTRLRQIALLAKDLSAAEDILKRVLGTEVIFRDDQVAKWGLYNFLMPLGGDLIEVVSPFRDGTTAGRLLKKRGDGGYMIIMQTSDAAARKDFIESRGLSKVIFSFSKDDVDCVQYHPKGIPGSVIPELDSHKPSPENREPVLSTFSPWHACGLDYQRYSAAMARSSYLQIIQVTCRLAAGENDPESAAQKWEHIFGVQSKGSELVFTNMRMSFVKGVDGLPEGLESITVGVYGESNLNRILERAQEEGIYENGAVAMLGIQWYFSPLSNDVAKSKI</sequence>
<dbReference type="Proteomes" id="UP001201262">
    <property type="component" value="Unassembled WGS sequence"/>
</dbReference>
<dbReference type="AlphaFoldDB" id="A0AAD4KL99"/>
<reference evidence="1" key="1">
    <citation type="submission" date="2021-12" db="EMBL/GenBank/DDBJ databases">
        <title>Convergent genome expansion in fungi linked to evolution of root-endophyte symbiosis.</title>
        <authorList>
            <consortium name="DOE Joint Genome Institute"/>
            <person name="Ke Y.-H."/>
            <person name="Bonito G."/>
            <person name="Liao H.-L."/>
            <person name="Looney B."/>
            <person name="Rojas-Flechas A."/>
            <person name="Nash J."/>
            <person name="Hameed K."/>
            <person name="Schadt C."/>
            <person name="Martin F."/>
            <person name="Crous P.W."/>
            <person name="Miettinen O."/>
            <person name="Magnuson J.K."/>
            <person name="Labbe J."/>
            <person name="Jacobson D."/>
            <person name="Doktycz M.J."/>
            <person name="Veneault-Fourrey C."/>
            <person name="Kuo A."/>
            <person name="Mondo S."/>
            <person name="Calhoun S."/>
            <person name="Riley R."/>
            <person name="Ohm R."/>
            <person name="LaButti K."/>
            <person name="Andreopoulos B."/>
            <person name="Pangilinan J."/>
            <person name="Nolan M."/>
            <person name="Tritt A."/>
            <person name="Clum A."/>
            <person name="Lipzen A."/>
            <person name="Daum C."/>
            <person name="Barry K."/>
            <person name="Grigoriev I.V."/>
            <person name="Vilgalys R."/>
        </authorList>
    </citation>
    <scope>NUCLEOTIDE SEQUENCE</scope>
    <source>
        <strain evidence="1">PMI_201</strain>
    </source>
</reference>
<evidence type="ECO:0000313" key="1">
    <source>
        <dbReference type="EMBL" id="KAH8693988.1"/>
    </source>
</evidence>
<dbReference type="EMBL" id="JAJTJA010000009">
    <property type="protein sequence ID" value="KAH8693988.1"/>
    <property type="molecule type" value="Genomic_DNA"/>
</dbReference>
<protein>
    <recommendedName>
        <fullName evidence="3">Glyoxalase-like domain-containing protein</fullName>
    </recommendedName>
</protein>
<proteinExistence type="predicted"/>
<accession>A0AAD4KL99</accession>
<organism evidence="1 2">
    <name type="scientific">Talaromyces proteolyticus</name>
    <dbReference type="NCBI Taxonomy" id="1131652"/>
    <lineage>
        <taxon>Eukaryota</taxon>
        <taxon>Fungi</taxon>
        <taxon>Dikarya</taxon>
        <taxon>Ascomycota</taxon>
        <taxon>Pezizomycotina</taxon>
        <taxon>Eurotiomycetes</taxon>
        <taxon>Eurotiomycetidae</taxon>
        <taxon>Eurotiales</taxon>
        <taxon>Trichocomaceae</taxon>
        <taxon>Talaromyces</taxon>
        <taxon>Talaromyces sect. Bacilispori</taxon>
    </lineage>
</organism>
<dbReference type="RefSeq" id="XP_046069658.1">
    <property type="nucleotide sequence ID" value="XM_046216759.1"/>
</dbReference>
<dbReference type="InterPro" id="IPR029068">
    <property type="entry name" value="Glyas_Bleomycin-R_OHBP_Dase"/>
</dbReference>
<evidence type="ECO:0008006" key="3">
    <source>
        <dbReference type="Google" id="ProtNLM"/>
    </source>
</evidence>